<dbReference type="Pfam" id="PF08628">
    <property type="entry name" value="Nexin_C"/>
    <property type="match status" value="1"/>
</dbReference>
<feature type="compositionally biased region" description="Low complexity" evidence="2">
    <location>
        <begin position="109"/>
        <end position="122"/>
    </location>
</feature>
<dbReference type="Pfam" id="PF02194">
    <property type="entry name" value="PXA"/>
    <property type="match status" value="1"/>
</dbReference>
<feature type="compositionally biased region" description="Low complexity" evidence="2">
    <location>
        <begin position="608"/>
        <end position="619"/>
    </location>
</feature>
<evidence type="ECO:0000256" key="1">
    <source>
        <dbReference type="ARBA" id="ARBA00010883"/>
    </source>
</evidence>
<reference evidence="3" key="1">
    <citation type="submission" date="2016-04" db="EMBL/GenBank/DDBJ databases">
        <authorList>
            <person name="Nguyen H.D."/>
            <person name="Kesanakurti P."/>
            <person name="Cullis J."/>
            <person name="Levesque C.A."/>
            <person name="Hambleton S."/>
        </authorList>
    </citation>
    <scope>NUCLEOTIDE SEQUENCE</scope>
    <source>
        <strain evidence="3">DAOMC 238032</strain>
    </source>
</reference>
<feature type="compositionally biased region" description="Polar residues" evidence="2">
    <location>
        <begin position="946"/>
        <end position="955"/>
    </location>
</feature>
<dbReference type="PANTHER" id="PTHR22775:SF3">
    <property type="entry name" value="SORTING NEXIN-13"/>
    <property type="match status" value="1"/>
</dbReference>
<dbReference type="EMBL" id="LWDD02000034">
    <property type="protein sequence ID" value="KAE8265009.1"/>
    <property type="molecule type" value="Genomic_DNA"/>
</dbReference>
<dbReference type="SMART" id="SM00313">
    <property type="entry name" value="PXA"/>
    <property type="match status" value="1"/>
</dbReference>
<proteinExistence type="inferred from homology"/>
<dbReference type="PROSITE" id="PS51207">
    <property type="entry name" value="PXA"/>
    <property type="match status" value="1"/>
</dbReference>
<dbReference type="PANTHER" id="PTHR22775">
    <property type="entry name" value="SORTING NEXIN"/>
    <property type="match status" value="1"/>
</dbReference>
<reference evidence="3" key="2">
    <citation type="journal article" date="2019" name="IMA Fungus">
        <title>Genome sequencing and comparison of five Tilletia species to identify candidate genes for the detection of regulated species infecting wheat.</title>
        <authorList>
            <person name="Nguyen H.D.T."/>
            <person name="Sultana T."/>
            <person name="Kesanakurti P."/>
            <person name="Hambleton S."/>
        </authorList>
    </citation>
    <scope>NUCLEOTIDE SEQUENCE</scope>
    <source>
        <strain evidence="3">DAOMC 238032</strain>
    </source>
</reference>
<protein>
    <submittedName>
        <fullName evidence="3">Uncharacterized protein</fullName>
    </submittedName>
</protein>
<feature type="compositionally biased region" description="Low complexity" evidence="2">
    <location>
        <begin position="925"/>
        <end position="934"/>
    </location>
</feature>
<evidence type="ECO:0000256" key="2">
    <source>
        <dbReference type="SAM" id="MobiDB-lite"/>
    </source>
</evidence>
<organism evidence="3 4">
    <name type="scientific">Tilletia caries</name>
    <name type="common">wheat bunt fungus</name>
    <dbReference type="NCBI Taxonomy" id="13290"/>
    <lineage>
        <taxon>Eukaryota</taxon>
        <taxon>Fungi</taxon>
        <taxon>Dikarya</taxon>
        <taxon>Basidiomycota</taxon>
        <taxon>Ustilaginomycotina</taxon>
        <taxon>Exobasidiomycetes</taxon>
        <taxon>Tilletiales</taxon>
        <taxon>Tilletiaceae</taxon>
        <taxon>Tilletia</taxon>
    </lineage>
</organism>
<dbReference type="InterPro" id="IPR003114">
    <property type="entry name" value="Phox_assoc"/>
</dbReference>
<evidence type="ECO:0000313" key="4">
    <source>
        <dbReference type="Proteomes" id="UP000077671"/>
    </source>
</evidence>
<feature type="compositionally biased region" description="Low complexity" evidence="2">
    <location>
        <begin position="564"/>
        <end position="582"/>
    </location>
</feature>
<feature type="compositionally biased region" description="Polar residues" evidence="2">
    <location>
        <begin position="640"/>
        <end position="664"/>
    </location>
</feature>
<feature type="compositionally biased region" description="Low complexity" evidence="2">
    <location>
        <begin position="400"/>
        <end position="418"/>
    </location>
</feature>
<feature type="compositionally biased region" description="Polar residues" evidence="2">
    <location>
        <begin position="467"/>
        <end position="486"/>
    </location>
</feature>
<sequence length="1144" mass="122820">MTAAEGAVLQQQPLSQLPPMENSSAPASSEPRRTQGHNKSSSDSMYLIAASVIIGLLTLRSGLFNALLVLVCSGLLLCNPWVRTLLELEAIASPRTGRNRSTPAGDGGASNSSGSSSRQARATFDPESHLYDRRSVDEATGTKTNTVDTQVVTASGNSPPAGIFDISVMPVELREPVRKTLPFVVRDFVQFWYEPITFAHPSFLNHSGASFEHLFASIYLHTTRMNSVDFSHNLILTFTSLLIAALRQRREELGVDMTQDAQIGLQDPSLNRAHSWPTTAARIASLRASIGRFLFVHLPAPERHSALVRSLLQEILVKQIWDGVVSKMGNGEFWDQKIVEWNVDSKKPVVEATQKLPAGATMAPQPRSASQTGTSKPSAPELVGIPPSTQKVTKASEAIRSPAPYQSRQSSAPQRQSSGSDKPAASFGRFTSNLFSGFVTAAAKAGEVVSEAMDEAGDAMMGPPQGLQRTGSPAQQASKPVQQGRSASPGPLAYQARSRTPASKASVPPPVEDLIDFSRDMPRSTQQDGTGKAPIFIASGEGSPTSSQRSPIIRKPVAPYEIPDYASAGSGDADNDSASSSSRQKHSFAMNDTIMRSDLPRELPDVPLPDSLRSSLPSSGEAQAPVPTRATMADLPVTARNPSQVLGNQSNSLPADDSGQNLNLEKSKDLGEVANTFSTPPTPQHFEQDQPQPPTPTSASTATSHESSTAPSLASLLDVRTMASSELFNAFEGYLSQRTAADSADEDQPTHGEMLFRLWTQLRTLRSIGEIEMQTDSGLGIMSGPGAGGMRLWAEDVKGALMGRHGSATRLDKDRKLESARDESIGMLERVDVHGLNALDPLDEAVEAKLQKLYASFWMDRAGRIPAKSELKASPKPDASSKGAVAPVKVEPYPIPPLATFDQPVAVKQETTTPRRKVFSQGPISTTSPTQPSPRRASMKPDFSPKISSPLSTDGSGPFKAAASPTRPPLPPPTARLRQDQLDTMISAIFQVAHEALGLSTGAWTLRRGMLRVLEQICRTAYASLLLNSFNSSVSALSTKGVGEYIDSTRESWWPNGEWASTPVLSKEEQREEALKKRERSIQAREIVRSFAPAQAGYVLGPGGRQACVAALDAVYETLTHPITSLDISLTLTLEVLDSLTVVA</sequence>
<dbReference type="InterPro" id="IPR013937">
    <property type="entry name" value="Sorting_nexin_C"/>
</dbReference>
<feature type="region of interest" description="Disordered" evidence="2">
    <location>
        <begin position="1"/>
        <end position="41"/>
    </location>
</feature>
<feature type="compositionally biased region" description="Polar residues" evidence="2">
    <location>
        <begin position="367"/>
        <end position="377"/>
    </location>
</feature>
<comment type="similarity">
    <text evidence="1">Belongs to the sorting nexin family.</text>
</comment>
<feature type="compositionally biased region" description="Low complexity" evidence="2">
    <location>
        <begin position="9"/>
        <end position="19"/>
    </location>
</feature>
<dbReference type="Proteomes" id="UP000077671">
    <property type="component" value="Unassembled WGS sequence"/>
</dbReference>
<dbReference type="AlphaFoldDB" id="A0A177VA69"/>
<feature type="region of interest" description="Disordered" evidence="2">
    <location>
        <begin position="457"/>
        <end position="712"/>
    </location>
</feature>
<feature type="region of interest" description="Disordered" evidence="2">
    <location>
        <begin position="95"/>
        <end position="124"/>
    </location>
</feature>
<feature type="region of interest" description="Disordered" evidence="2">
    <location>
        <begin position="355"/>
        <end position="425"/>
    </location>
</feature>
<gene>
    <name evidence="3" type="ORF">A4X03_0g546</name>
</gene>
<evidence type="ECO:0000313" key="3">
    <source>
        <dbReference type="EMBL" id="KAE8265009.1"/>
    </source>
</evidence>
<feature type="compositionally biased region" description="Low complexity" evidence="2">
    <location>
        <begin position="697"/>
        <end position="712"/>
    </location>
</feature>
<comment type="caution">
    <text evidence="3">The sequence shown here is derived from an EMBL/GenBank/DDBJ whole genome shotgun (WGS) entry which is preliminary data.</text>
</comment>
<name>A0A177VA69_9BASI</name>
<feature type="region of interest" description="Disordered" evidence="2">
    <location>
        <begin position="909"/>
        <end position="976"/>
    </location>
</feature>
<accession>A0A177VA69</accession>
<dbReference type="GO" id="GO:0035091">
    <property type="term" value="F:phosphatidylinositol binding"/>
    <property type="evidence" value="ECO:0007669"/>
    <property type="project" value="TreeGrafter"/>
</dbReference>